<dbReference type="SUPFAM" id="SSF88697">
    <property type="entry name" value="PUA domain-like"/>
    <property type="match status" value="1"/>
</dbReference>
<evidence type="ECO:0000313" key="3">
    <source>
        <dbReference type="Proteomes" id="UP000230434"/>
    </source>
</evidence>
<dbReference type="AlphaFoldDB" id="A0A2M7YMS9"/>
<organism evidence="2 3">
    <name type="scientific">Candidatus Portnoybacteria bacterium CG_4_9_14_3_um_filter_40_10</name>
    <dbReference type="NCBI Taxonomy" id="1974804"/>
    <lineage>
        <taxon>Bacteria</taxon>
        <taxon>Candidatus Portnoyibacteriota</taxon>
    </lineage>
</organism>
<proteinExistence type="predicted"/>
<name>A0A2M7YMS9_9BACT</name>
<comment type="caution">
    <text evidence="2">The sequence shown here is derived from an EMBL/GenBank/DDBJ whole genome shotgun (WGS) entry which is preliminary data.</text>
</comment>
<dbReference type="Pfam" id="PF04266">
    <property type="entry name" value="ASCH"/>
    <property type="match status" value="1"/>
</dbReference>
<dbReference type="Gene3D" id="2.30.130.30">
    <property type="entry name" value="Hypothetical protein"/>
    <property type="match status" value="1"/>
</dbReference>
<protein>
    <recommendedName>
        <fullName evidence="1">ASCH domain-containing protein</fullName>
    </recommendedName>
</protein>
<feature type="domain" description="ASCH" evidence="1">
    <location>
        <begin position="15"/>
        <end position="112"/>
    </location>
</feature>
<evidence type="ECO:0000259" key="1">
    <source>
        <dbReference type="Pfam" id="PF04266"/>
    </source>
</evidence>
<dbReference type="InterPro" id="IPR007374">
    <property type="entry name" value="ASCH_domain"/>
</dbReference>
<accession>A0A2M7YMS9</accession>
<reference evidence="3" key="1">
    <citation type="submission" date="2017-09" db="EMBL/GenBank/DDBJ databases">
        <title>Depth-based differentiation of microbial function through sediment-hosted aquifers and enrichment of novel symbionts in the deep terrestrial subsurface.</title>
        <authorList>
            <person name="Probst A.J."/>
            <person name="Ladd B."/>
            <person name="Jarett J.K."/>
            <person name="Geller-Mcgrath D.E."/>
            <person name="Sieber C.M.K."/>
            <person name="Emerson J.B."/>
            <person name="Anantharaman K."/>
            <person name="Thomas B.C."/>
            <person name="Malmstrom R."/>
            <person name="Stieglmeier M."/>
            <person name="Klingl A."/>
            <person name="Woyke T."/>
            <person name="Ryan C.M."/>
            <person name="Banfield J.F."/>
        </authorList>
    </citation>
    <scope>NUCLEOTIDE SEQUENCE [LARGE SCALE GENOMIC DNA]</scope>
</reference>
<dbReference type="Proteomes" id="UP000230434">
    <property type="component" value="Unassembled WGS sequence"/>
</dbReference>
<dbReference type="InterPro" id="IPR015947">
    <property type="entry name" value="PUA-like_sf"/>
</dbReference>
<sequence length="114" mass="13537">MGKNTTLKFRAVNRDIFEAIKNGSKKIETRAATKKFKNIRAGDRIVLVCGKQRFEKVVKAVRHFKTIKAMLKKYKIRQVNPWVSTEQELRQVYWNFPNYKEKIKKYGIIAFELK</sequence>
<gene>
    <name evidence="2" type="ORF">CO159_04050</name>
</gene>
<dbReference type="EMBL" id="PFWF01000084">
    <property type="protein sequence ID" value="PJA64267.1"/>
    <property type="molecule type" value="Genomic_DNA"/>
</dbReference>
<evidence type="ECO:0000313" key="2">
    <source>
        <dbReference type="EMBL" id="PJA64267.1"/>
    </source>
</evidence>